<dbReference type="RefSeq" id="WP_006652922.1">
    <property type="nucleotide sequence ID" value="NZ_AOIM01000022.1"/>
</dbReference>
<evidence type="ECO:0000313" key="2">
    <source>
        <dbReference type="EMBL" id="ELY92169.1"/>
    </source>
</evidence>
<protein>
    <submittedName>
        <fullName evidence="2">Uncharacterized protein</fullName>
    </submittedName>
</protein>
<evidence type="ECO:0000256" key="1">
    <source>
        <dbReference type="SAM" id="Coils"/>
    </source>
</evidence>
<keyword evidence="1" id="KW-0175">Coiled coil</keyword>
<dbReference type="OrthoDB" id="275839at2157"/>
<dbReference type="AlphaFoldDB" id="M0A0N9"/>
<comment type="caution">
    <text evidence="2">The sequence shown here is derived from an EMBL/GenBank/DDBJ whole genome shotgun (WGS) entry which is preliminary data.</text>
</comment>
<feature type="coiled-coil region" evidence="1">
    <location>
        <begin position="265"/>
        <end position="292"/>
    </location>
</feature>
<reference evidence="2 3" key="1">
    <citation type="journal article" date="2014" name="PLoS Genet.">
        <title>Phylogenetically driven sequencing of extremely halophilic archaea reveals strategies for static and dynamic osmo-response.</title>
        <authorList>
            <person name="Becker E.A."/>
            <person name="Seitzer P.M."/>
            <person name="Tritt A."/>
            <person name="Larsen D."/>
            <person name="Krusor M."/>
            <person name="Yao A.I."/>
            <person name="Wu D."/>
            <person name="Madern D."/>
            <person name="Eisen J.A."/>
            <person name="Darling A.E."/>
            <person name="Facciotti M.T."/>
        </authorList>
    </citation>
    <scope>NUCLEOTIDE SEQUENCE [LARGE SCALE GENOMIC DNA]</scope>
    <source>
        <strain evidence="2 3">JCM 10989</strain>
    </source>
</reference>
<evidence type="ECO:0000313" key="3">
    <source>
        <dbReference type="Proteomes" id="UP000011519"/>
    </source>
</evidence>
<dbReference type="PATRIC" id="fig|1227493.4.peg.1695"/>
<name>M0A0N9_9EURY</name>
<dbReference type="EMBL" id="AOIM01000022">
    <property type="protein sequence ID" value="ELY92169.1"/>
    <property type="molecule type" value="Genomic_DNA"/>
</dbReference>
<dbReference type="STRING" id="1227493.C483_08552"/>
<sequence>MTRDGDYTTNEMGGLSQFKKNRFFRGKLMTPRDMEAEQAYHAERLETITRFLDGSGIVHGLEIQSVAETETGLDVTVDAGFALDGRGRPIVVEQVTTKSLPEPTTDEVHLFIQFSEVAVETVPVPDTDGAIDDEAVPNRDVEVFELTHREEPPETPTEPPTLDLNGFDPETADAQAVTRALTAQYHADHRTGTPETDDPAVYLGGFERQPDGRWEPIATAATDTGKQYATDHELLFAALAAHLADTDNPHQTPVSDQTEDRPDDLTGIVKRLRAMEETVGELEQERDTMQTYLLRKTVKDRVRFFETLSDRLEPHTGEGARITREIAELSRDNHAATTREDVYRAQLSALLDYLVRLGEPLESVVTEESLERYLKAVSRLQSQIDENGPLLELIDAHDQVCEAAESLEILVGVVPEA</sequence>
<keyword evidence="3" id="KW-1185">Reference proteome</keyword>
<proteinExistence type="predicted"/>
<gene>
    <name evidence="2" type="ORF">C483_08552</name>
</gene>
<accession>M0A0N9</accession>
<dbReference type="Proteomes" id="UP000011519">
    <property type="component" value="Unassembled WGS sequence"/>
</dbReference>
<organism evidence="2 3">
    <name type="scientific">Natrialba hulunbeirensis JCM 10989</name>
    <dbReference type="NCBI Taxonomy" id="1227493"/>
    <lineage>
        <taxon>Archaea</taxon>
        <taxon>Methanobacteriati</taxon>
        <taxon>Methanobacteriota</taxon>
        <taxon>Stenosarchaea group</taxon>
        <taxon>Halobacteria</taxon>
        <taxon>Halobacteriales</taxon>
        <taxon>Natrialbaceae</taxon>
        <taxon>Natrialba</taxon>
    </lineage>
</organism>